<name>A0A4U0XSV6_9PEZI</name>
<evidence type="ECO:0000313" key="10">
    <source>
        <dbReference type="Proteomes" id="UP000309340"/>
    </source>
</evidence>
<evidence type="ECO:0000313" key="9">
    <source>
        <dbReference type="EMBL" id="TKA78758.1"/>
    </source>
</evidence>
<feature type="repeat" description="WD" evidence="6">
    <location>
        <begin position="131"/>
        <end position="165"/>
    </location>
</feature>
<keyword evidence="2" id="KW-0698">rRNA processing</keyword>
<accession>A0A4U0XSV6</accession>
<dbReference type="SUPFAM" id="SSF50978">
    <property type="entry name" value="WD40 repeat-like"/>
    <property type="match status" value="1"/>
</dbReference>
<dbReference type="InterPro" id="IPR001680">
    <property type="entry name" value="WD40_rpt"/>
</dbReference>
<keyword evidence="4" id="KW-0677">Repeat</keyword>
<protein>
    <recommendedName>
        <fullName evidence="8">U3 small nucleolar RNA-associated protein 15 C-terminal domain-containing protein</fullName>
    </recommendedName>
</protein>
<evidence type="ECO:0000256" key="7">
    <source>
        <dbReference type="SAM" id="MobiDB-lite"/>
    </source>
</evidence>
<dbReference type="STRING" id="329884.A0A4U0XSV6"/>
<evidence type="ECO:0000256" key="6">
    <source>
        <dbReference type="PROSITE-ProRule" id="PRU00221"/>
    </source>
</evidence>
<evidence type="ECO:0000259" key="8">
    <source>
        <dbReference type="Pfam" id="PF09384"/>
    </source>
</evidence>
<feature type="repeat" description="WD" evidence="6">
    <location>
        <begin position="174"/>
        <end position="209"/>
    </location>
</feature>
<evidence type="ECO:0000256" key="1">
    <source>
        <dbReference type="ARBA" id="ARBA00004604"/>
    </source>
</evidence>
<sequence>MAAEVQPLPLLRAAPGPAPLTADQAYWKTFKNQLLLPSPHNSGVTSITVPDYNPTGAQADTFAVTSGGRVQIYNAKTRKLVKTISRFGVDDTARSGVLRRDGRILLAGGDSGVVQAFDTGSRAILRQWRGEHAHKQAVHVVRWNPSVLTDLMSASDDRTVRVWDLTDDVAKWTGIGHEDYVRSACYLPGQDGMVATGSYDQTVRLWDTRQPGNDRPALSFKHAAPIEDLIPLNSSVLASAAGNQVTILDLIAGKANHIIRSHQKTVTSLSTGQDDSRLLTGGLDGHVKVHNTTSWKVVAGYKYPSPILSLAVVSPGPRMTDREDRHLAVGLQTGLLSIRTRLAGAEKVKAREKTKRMDALIAGEADAYERTQKKKDLRQGIRARDRGKDFRGEGADIIITGNERTRTKPLRPWQRSLRSGKYALALDEVLAGQSFSNEDMLTLVTALRHRSALRTALSNRSPENLVPARSPKQAKYQAEPEQPDTTQSVQPAADAGQTDSAAVNPQIAGLLDTFTQYTLASTGQSMQRELEVSPTYSTGNPPANALAEMHENNEHLANALAEMHENIEHLADSAGDTAGHVDNESGNGADADALNTLLESVADTEGGIVSEFDDTGANITGAVVSDAPDVTSNGSDSTAADIFHFM</sequence>
<dbReference type="Gene3D" id="2.130.10.10">
    <property type="entry name" value="YVTN repeat-like/Quinoprotein amine dehydrogenase"/>
    <property type="match status" value="2"/>
</dbReference>
<proteinExistence type="predicted"/>
<comment type="caution">
    <text evidence="9">The sequence shown here is derived from an EMBL/GenBank/DDBJ whole genome shotgun (WGS) entry which is preliminary data.</text>
</comment>
<dbReference type="OrthoDB" id="431715at2759"/>
<dbReference type="PROSITE" id="PS00678">
    <property type="entry name" value="WD_REPEATS_1"/>
    <property type="match status" value="2"/>
</dbReference>
<feature type="domain" description="U3 small nucleolar RNA-associated protein 15 C-terminal" evidence="8">
    <location>
        <begin position="390"/>
        <end position="467"/>
    </location>
</feature>
<dbReference type="InterPro" id="IPR015943">
    <property type="entry name" value="WD40/YVTN_repeat-like_dom_sf"/>
</dbReference>
<evidence type="ECO:0000256" key="4">
    <source>
        <dbReference type="ARBA" id="ARBA00022737"/>
    </source>
</evidence>
<dbReference type="PROSITE" id="PS50294">
    <property type="entry name" value="WD_REPEATS_REGION"/>
    <property type="match status" value="2"/>
</dbReference>
<dbReference type="PANTHER" id="PTHR19924:SF26">
    <property type="entry name" value="U3 SMALL NUCLEOLAR RNA-ASSOCIATED PROTEIN 15 HOMOLOG"/>
    <property type="match status" value="1"/>
</dbReference>
<keyword evidence="3 6" id="KW-0853">WD repeat</keyword>
<dbReference type="PROSITE" id="PS50082">
    <property type="entry name" value="WD_REPEATS_2"/>
    <property type="match status" value="3"/>
</dbReference>
<evidence type="ECO:0000256" key="2">
    <source>
        <dbReference type="ARBA" id="ARBA00022552"/>
    </source>
</evidence>
<dbReference type="EMBL" id="NAJQ01000105">
    <property type="protein sequence ID" value="TKA78758.1"/>
    <property type="molecule type" value="Genomic_DNA"/>
</dbReference>
<dbReference type="InterPro" id="IPR020472">
    <property type="entry name" value="WD40_PAC1"/>
</dbReference>
<dbReference type="GO" id="GO:0005730">
    <property type="term" value="C:nucleolus"/>
    <property type="evidence" value="ECO:0007669"/>
    <property type="project" value="UniProtKB-SubCell"/>
</dbReference>
<keyword evidence="10" id="KW-1185">Reference proteome</keyword>
<dbReference type="InterPro" id="IPR018983">
    <property type="entry name" value="U3_snoRNA-assocProt_15_C"/>
</dbReference>
<dbReference type="PRINTS" id="PR00320">
    <property type="entry name" value="GPROTEINBRPT"/>
</dbReference>
<organism evidence="9 10">
    <name type="scientific">Friedmanniomyces simplex</name>
    <dbReference type="NCBI Taxonomy" id="329884"/>
    <lineage>
        <taxon>Eukaryota</taxon>
        <taxon>Fungi</taxon>
        <taxon>Dikarya</taxon>
        <taxon>Ascomycota</taxon>
        <taxon>Pezizomycotina</taxon>
        <taxon>Dothideomycetes</taxon>
        <taxon>Dothideomycetidae</taxon>
        <taxon>Mycosphaerellales</taxon>
        <taxon>Teratosphaeriaceae</taxon>
        <taxon>Friedmanniomyces</taxon>
    </lineage>
</organism>
<dbReference type="InterPro" id="IPR019775">
    <property type="entry name" value="WD40_repeat_CS"/>
</dbReference>
<dbReference type="PANTHER" id="PTHR19924">
    <property type="entry name" value="UTP15 U3 SMALL NUCLEOLAR RNA-ASSOCIATED PROTEIN 15 FAMILY MEMBER"/>
    <property type="match status" value="1"/>
</dbReference>
<keyword evidence="5" id="KW-0539">Nucleus</keyword>
<dbReference type="GO" id="GO:0006364">
    <property type="term" value="P:rRNA processing"/>
    <property type="evidence" value="ECO:0007669"/>
    <property type="project" value="UniProtKB-KW"/>
</dbReference>
<feature type="region of interest" description="Disordered" evidence="7">
    <location>
        <begin position="458"/>
        <end position="500"/>
    </location>
</feature>
<reference evidence="9 10" key="1">
    <citation type="submission" date="2017-03" db="EMBL/GenBank/DDBJ databases">
        <title>Genomes of endolithic fungi from Antarctica.</title>
        <authorList>
            <person name="Coleine C."/>
            <person name="Masonjones S."/>
            <person name="Stajich J.E."/>
        </authorList>
    </citation>
    <scope>NUCLEOTIDE SEQUENCE [LARGE SCALE GENOMIC DNA]</scope>
    <source>
        <strain evidence="9 10">CCFEE 5184</strain>
    </source>
</reference>
<comment type="subcellular location">
    <subcellularLocation>
        <location evidence="1">Nucleus</location>
        <location evidence="1">Nucleolus</location>
    </subcellularLocation>
</comment>
<evidence type="ECO:0000256" key="3">
    <source>
        <dbReference type="ARBA" id="ARBA00022574"/>
    </source>
</evidence>
<evidence type="ECO:0000256" key="5">
    <source>
        <dbReference type="ARBA" id="ARBA00023242"/>
    </source>
</evidence>
<dbReference type="Proteomes" id="UP000309340">
    <property type="component" value="Unassembled WGS sequence"/>
</dbReference>
<dbReference type="Pfam" id="PF00400">
    <property type="entry name" value="WD40"/>
    <property type="match status" value="3"/>
</dbReference>
<dbReference type="InterPro" id="IPR036322">
    <property type="entry name" value="WD40_repeat_dom_sf"/>
</dbReference>
<dbReference type="SMART" id="SM00320">
    <property type="entry name" value="WD40"/>
    <property type="match status" value="6"/>
</dbReference>
<dbReference type="GO" id="GO:0045943">
    <property type="term" value="P:positive regulation of transcription by RNA polymerase I"/>
    <property type="evidence" value="ECO:0007669"/>
    <property type="project" value="TreeGrafter"/>
</dbReference>
<dbReference type="AlphaFoldDB" id="A0A4U0XSV6"/>
<gene>
    <name evidence="9" type="ORF">B0A55_04130</name>
</gene>
<dbReference type="Pfam" id="PF09384">
    <property type="entry name" value="UTP15_C"/>
    <property type="match status" value="1"/>
</dbReference>
<feature type="repeat" description="WD" evidence="6">
    <location>
        <begin position="259"/>
        <end position="289"/>
    </location>
</feature>